<dbReference type="Gene3D" id="3.40.190.10">
    <property type="entry name" value="Periplasmic binding protein-like II"/>
    <property type="match status" value="2"/>
</dbReference>
<evidence type="ECO:0000256" key="3">
    <source>
        <dbReference type="ARBA" id="ARBA00022729"/>
    </source>
</evidence>
<dbReference type="PANTHER" id="PTHR30024">
    <property type="entry name" value="ALIPHATIC SULFONATES-BINDING PROTEIN-RELATED"/>
    <property type="match status" value="1"/>
</dbReference>
<evidence type="ECO:0000256" key="1">
    <source>
        <dbReference type="ARBA" id="ARBA00004418"/>
    </source>
</evidence>
<comment type="caution">
    <text evidence="5">The sequence shown here is derived from an EMBL/GenBank/DDBJ whole genome shotgun (WGS) entry which is preliminary data.</text>
</comment>
<protein>
    <submittedName>
        <fullName evidence="5">ABC transporter substrate-binding protein</fullName>
    </submittedName>
</protein>
<feature type="domain" description="SsuA/THI5-like" evidence="4">
    <location>
        <begin position="19"/>
        <end position="222"/>
    </location>
</feature>
<evidence type="ECO:0000259" key="4">
    <source>
        <dbReference type="Pfam" id="PF09084"/>
    </source>
</evidence>
<proteinExistence type="inferred from homology"/>
<dbReference type="Pfam" id="PF09084">
    <property type="entry name" value="NMT1"/>
    <property type="match status" value="1"/>
</dbReference>
<gene>
    <name evidence="5" type="ORF">ACFQSB_24710</name>
</gene>
<evidence type="ECO:0000256" key="2">
    <source>
        <dbReference type="ARBA" id="ARBA00010742"/>
    </source>
</evidence>
<comment type="subcellular location">
    <subcellularLocation>
        <location evidence="1">Periplasm</location>
    </subcellularLocation>
</comment>
<dbReference type="Proteomes" id="UP001596496">
    <property type="component" value="Unassembled WGS sequence"/>
</dbReference>
<sequence>MYTIDLAYVGRGLHEELVAYIADQQGYYADEGVHVALRDGCSWEEERLRRGATIGLGRALLSRLSDGTPWVALSVNTHRPLFWFLARVGPTSLADLAGRTLAVHGPRTAPGCFARIVLRRAGLDPDRDVHTVVRPPGDYGMDLRRLHDGTIDAALVGSTMAPEAVAAEHGWWVLAWVGDLFQIPTVGVAVDPGFIRPDDPAVQAVVRAHRRALRVVHEDPDTTVRHIRAFLGRHTAEEARAHYEAFIAPYFTTDGQADLAVGATAITAVAAELGVPAAFTAAEFYRTAPDR</sequence>
<keyword evidence="3" id="KW-0732">Signal</keyword>
<dbReference type="SUPFAM" id="SSF53850">
    <property type="entry name" value="Periplasmic binding protein-like II"/>
    <property type="match status" value="1"/>
</dbReference>
<reference evidence="6" key="1">
    <citation type="journal article" date="2019" name="Int. J. Syst. Evol. Microbiol.">
        <title>The Global Catalogue of Microorganisms (GCM) 10K type strain sequencing project: providing services to taxonomists for standard genome sequencing and annotation.</title>
        <authorList>
            <consortium name="The Broad Institute Genomics Platform"/>
            <consortium name="The Broad Institute Genome Sequencing Center for Infectious Disease"/>
            <person name="Wu L."/>
            <person name="Ma J."/>
        </authorList>
    </citation>
    <scope>NUCLEOTIDE SEQUENCE [LARGE SCALE GENOMIC DNA]</scope>
    <source>
        <strain evidence="6">CECT 7649</strain>
    </source>
</reference>
<evidence type="ECO:0000313" key="5">
    <source>
        <dbReference type="EMBL" id="MFC7385432.1"/>
    </source>
</evidence>
<dbReference type="EMBL" id="JBHTCG010000018">
    <property type="protein sequence ID" value="MFC7385432.1"/>
    <property type="molecule type" value="Genomic_DNA"/>
</dbReference>
<organism evidence="5 6">
    <name type="scientific">Sphaerisporangium rhizosphaerae</name>
    <dbReference type="NCBI Taxonomy" id="2269375"/>
    <lineage>
        <taxon>Bacteria</taxon>
        <taxon>Bacillati</taxon>
        <taxon>Actinomycetota</taxon>
        <taxon>Actinomycetes</taxon>
        <taxon>Streptosporangiales</taxon>
        <taxon>Streptosporangiaceae</taxon>
        <taxon>Sphaerisporangium</taxon>
    </lineage>
</organism>
<accession>A0ABW2PAE9</accession>
<dbReference type="PANTHER" id="PTHR30024:SF47">
    <property type="entry name" value="TAURINE-BINDING PERIPLASMIC PROTEIN"/>
    <property type="match status" value="1"/>
</dbReference>
<dbReference type="RefSeq" id="WP_380829365.1">
    <property type="nucleotide sequence ID" value="NZ_JBHTCG010000018.1"/>
</dbReference>
<dbReference type="InterPro" id="IPR015168">
    <property type="entry name" value="SsuA/THI5"/>
</dbReference>
<comment type="similarity">
    <text evidence="2">Belongs to the bacterial solute-binding protein SsuA/TauA family.</text>
</comment>
<keyword evidence="6" id="KW-1185">Reference proteome</keyword>
<name>A0ABW2PAE9_9ACTN</name>
<evidence type="ECO:0000313" key="6">
    <source>
        <dbReference type="Proteomes" id="UP001596496"/>
    </source>
</evidence>